<dbReference type="STRING" id="57577.A0A2K3N936"/>
<dbReference type="InterPro" id="IPR005135">
    <property type="entry name" value="Endo/exonuclease/phosphatase"/>
</dbReference>
<dbReference type="GO" id="GO:0016301">
    <property type="term" value="F:kinase activity"/>
    <property type="evidence" value="ECO:0007669"/>
    <property type="project" value="UniProtKB-KW"/>
</dbReference>
<dbReference type="InterPro" id="IPR036691">
    <property type="entry name" value="Endo/exonu/phosph_ase_sf"/>
</dbReference>
<evidence type="ECO:0000313" key="4">
    <source>
        <dbReference type="Proteomes" id="UP000236291"/>
    </source>
</evidence>
<gene>
    <name evidence="3" type="ORF">L195_g022827</name>
</gene>
<dbReference type="SUPFAM" id="SSF56219">
    <property type="entry name" value="DNase I-like"/>
    <property type="match status" value="1"/>
</dbReference>
<organism evidence="3 4">
    <name type="scientific">Trifolium pratense</name>
    <name type="common">Red clover</name>
    <dbReference type="NCBI Taxonomy" id="57577"/>
    <lineage>
        <taxon>Eukaryota</taxon>
        <taxon>Viridiplantae</taxon>
        <taxon>Streptophyta</taxon>
        <taxon>Embryophyta</taxon>
        <taxon>Tracheophyta</taxon>
        <taxon>Spermatophyta</taxon>
        <taxon>Magnoliopsida</taxon>
        <taxon>eudicotyledons</taxon>
        <taxon>Gunneridae</taxon>
        <taxon>Pentapetalae</taxon>
        <taxon>rosids</taxon>
        <taxon>fabids</taxon>
        <taxon>Fabales</taxon>
        <taxon>Fabaceae</taxon>
        <taxon>Papilionoideae</taxon>
        <taxon>50 kb inversion clade</taxon>
        <taxon>NPAAA clade</taxon>
        <taxon>Hologalegina</taxon>
        <taxon>IRL clade</taxon>
        <taxon>Trifolieae</taxon>
        <taxon>Trifolium</taxon>
    </lineage>
</organism>
<keyword evidence="3" id="KW-0808">Transferase</keyword>
<dbReference type="Gene3D" id="3.60.10.10">
    <property type="entry name" value="Endonuclease/exonuclease/phosphatase"/>
    <property type="match status" value="1"/>
</dbReference>
<dbReference type="Pfam" id="PF03372">
    <property type="entry name" value="Exo_endo_phos"/>
    <property type="match status" value="1"/>
</dbReference>
<accession>A0A2K3N936</accession>
<feature type="region of interest" description="Disordered" evidence="1">
    <location>
        <begin position="1"/>
        <end position="29"/>
    </location>
</feature>
<dbReference type="PANTHER" id="PTHR33710:SF64">
    <property type="entry name" value="ENDONUCLEASE_EXONUCLEASE_PHOSPHATASE DOMAIN-CONTAINING PROTEIN"/>
    <property type="match status" value="1"/>
</dbReference>
<reference evidence="3 4" key="2">
    <citation type="journal article" date="2017" name="Front. Plant Sci.">
        <title>Gene Classification and Mining of Molecular Markers Useful in Red Clover (Trifolium pratense) Breeding.</title>
        <authorList>
            <person name="Istvanek J."/>
            <person name="Dluhosova J."/>
            <person name="Dluhos P."/>
            <person name="Patkova L."/>
            <person name="Nedelnik J."/>
            <person name="Repkova J."/>
        </authorList>
    </citation>
    <scope>NUCLEOTIDE SEQUENCE [LARGE SCALE GENOMIC DNA]</scope>
    <source>
        <strain evidence="4">cv. Tatra</strain>
        <tissue evidence="3">Young leaves</tissue>
    </source>
</reference>
<evidence type="ECO:0000256" key="1">
    <source>
        <dbReference type="SAM" id="MobiDB-lite"/>
    </source>
</evidence>
<proteinExistence type="predicted"/>
<keyword evidence="3" id="KW-0675">Receptor</keyword>
<dbReference type="PANTHER" id="PTHR33710">
    <property type="entry name" value="BNAC02G09200D PROTEIN"/>
    <property type="match status" value="1"/>
</dbReference>
<feature type="domain" description="Endonuclease/exonuclease/phosphatase" evidence="2">
    <location>
        <begin position="190"/>
        <end position="288"/>
    </location>
</feature>
<evidence type="ECO:0000313" key="3">
    <source>
        <dbReference type="EMBL" id="PNX99561.1"/>
    </source>
</evidence>
<comment type="caution">
    <text evidence="3">The sequence shown here is derived from an EMBL/GenBank/DDBJ whole genome shotgun (WGS) entry which is preliminary data.</text>
</comment>
<dbReference type="Proteomes" id="UP000236291">
    <property type="component" value="Unassembled WGS sequence"/>
</dbReference>
<protein>
    <submittedName>
        <fullName evidence="3">Cysteine-rich receptor-like protein kinase</fullName>
    </submittedName>
</protein>
<evidence type="ECO:0000259" key="2">
    <source>
        <dbReference type="Pfam" id="PF03372"/>
    </source>
</evidence>
<sequence length="347" mass="38758">MGGGKQGVVDGSESDSIQNSDIPLSETSGGVTNGMIGIDLDVVLPNAQQVMSAQVAATPVPRANRSTSGTAMLLQSDGDGGLPDREMVEAEKLITLAEEVGLKFHGCEGEYVARVLAMEERDCEEKEGWEMRRKNTGSLVFSFTGDDFVGVCLDLVDKQIRVCVINVYAKCNIVDKRKLWNDLLMTKRGFSDIVWCLVGDFNSVVDTSERRGVDSVVVNNPSREMREFTQFLEDLGLIDLPLIGRTFTWFHPNGLSMSRLDRVLVSNEWITLWGNPKVWVAPRDVSDHCPVILRYDVADWGLKPFRFNNFWLHNKSFRDFPLALLLLSLLSTSPRTTKSETFSHYKG</sequence>
<keyword evidence="3" id="KW-0418">Kinase</keyword>
<dbReference type="AlphaFoldDB" id="A0A2K3N936"/>
<dbReference type="EMBL" id="ASHM01017896">
    <property type="protein sequence ID" value="PNX99561.1"/>
    <property type="molecule type" value="Genomic_DNA"/>
</dbReference>
<feature type="compositionally biased region" description="Polar residues" evidence="1">
    <location>
        <begin position="14"/>
        <end position="29"/>
    </location>
</feature>
<reference evidence="3 4" key="1">
    <citation type="journal article" date="2014" name="Am. J. Bot.">
        <title>Genome assembly and annotation for red clover (Trifolium pratense; Fabaceae).</title>
        <authorList>
            <person name="Istvanek J."/>
            <person name="Jaros M."/>
            <person name="Krenek A."/>
            <person name="Repkova J."/>
        </authorList>
    </citation>
    <scope>NUCLEOTIDE SEQUENCE [LARGE SCALE GENOMIC DNA]</scope>
    <source>
        <strain evidence="4">cv. Tatra</strain>
        <tissue evidence="3">Young leaves</tissue>
    </source>
</reference>
<name>A0A2K3N936_TRIPR</name>